<comment type="caution">
    <text evidence="2">The sequence shown here is derived from an EMBL/GenBank/DDBJ whole genome shotgun (WGS) entry which is preliminary data.</text>
</comment>
<accession>A0ABS9L2L7</accession>
<feature type="region of interest" description="Disordered" evidence="1">
    <location>
        <begin position="39"/>
        <end position="74"/>
    </location>
</feature>
<reference evidence="2" key="1">
    <citation type="submission" date="2022-01" db="EMBL/GenBank/DDBJ databases">
        <authorList>
            <person name="Jo J.-H."/>
            <person name="Im W.-T."/>
        </authorList>
    </citation>
    <scope>NUCLEOTIDE SEQUENCE</scope>
    <source>
        <strain evidence="2">I2-34</strain>
    </source>
</reference>
<proteinExistence type="predicted"/>
<evidence type="ECO:0000313" key="3">
    <source>
        <dbReference type="Proteomes" id="UP001165368"/>
    </source>
</evidence>
<gene>
    <name evidence="2" type="ORF">LVY72_03165</name>
</gene>
<protein>
    <submittedName>
        <fullName evidence="2">Zinc ribbon domain-containing protein</fullName>
    </submittedName>
</protein>
<sequence>MVPDSVPCPTCQSPSRRKISAPRLSIAGSAGFKLIDSTKRSAYEPQVVSSPPATGRRKVQTYTDNPLHKKLPRP</sequence>
<organism evidence="2 3">
    <name type="scientific">Arthrobacter hankyongi</name>
    <dbReference type="NCBI Taxonomy" id="2904801"/>
    <lineage>
        <taxon>Bacteria</taxon>
        <taxon>Bacillati</taxon>
        <taxon>Actinomycetota</taxon>
        <taxon>Actinomycetes</taxon>
        <taxon>Micrococcales</taxon>
        <taxon>Micrococcaceae</taxon>
        <taxon>Arthrobacter</taxon>
    </lineage>
</organism>
<keyword evidence="3" id="KW-1185">Reference proteome</keyword>
<evidence type="ECO:0000313" key="2">
    <source>
        <dbReference type="EMBL" id="MCG2620911.1"/>
    </source>
</evidence>
<name>A0ABS9L2L7_9MICC</name>
<evidence type="ECO:0000256" key="1">
    <source>
        <dbReference type="SAM" id="MobiDB-lite"/>
    </source>
</evidence>
<dbReference type="Proteomes" id="UP001165368">
    <property type="component" value="Unassembled WGS sequence"/>
</dbReference>
<dbReference type="EMBL" id="JAKLTQ010000001">
    <property type="protein sequence ID" value="MCG2620911.1"/>
    <property type="molecule type" value="Genomic_DNA"/>
</dbReference>
<feature type="region of interest" description="Disordered" evidence="1">
    <location>
        <begin position="1"/>
        <end position="22"/>
    </location>
</feature>